<evidence type="ECO:0000259" key="3">
    <source>
        <dbReference type="PROSITE" id="PS51208"/>
    </source>
</evidence>
<dbReference type="Pfam" id="PF13205">
    <property type="entry name" value="Big_5"/>
    <property type="match status" value="2"/>
</dbReference>
<keyword evidence="1 2" id="KW-0732">Signal</keyword>
<evidence type="ECO:0000256" key="1">
    <source>
        <dbReference type="ARBA" id="ARBA00022729"/>
    </source>
</evidence>
<dbReference type="NCBIfam" id="TIGR02167">
    <property type="entry name" value="Liste_lipo_26"/>
    <property type="match status" value="1"/>
</dbReference>
<protein>
    <recommendedName>
        <fullName evidence="3">Autotransporter domain-containing protein</fullName>
    </recommendedName>
</protein>
<dbReference type="SUPFAM" id="SSF103515">
    <property type="entry name" value="Autotransporter"/>
    <property type="match status" value="1"/>
</dbReference>
<feature type="domain" description="Autotransporter" evidence="3">
    <location>
        <begin position="927"/>
        <end position="1202"/>
    </location>
</feature>
<dbReference type="Pfam" id="PF03797">
    <property type="entry name" value="Autotransporter"/>
    <property type="match status" value="1"/>
</dbReference>
<dbReference type="InterPro" id="IPR005046">
    <property type="entry name" value="DUF285"/>
</dbReference>
<proteinExistence type="predicted"/>
<feature type="chain" id="PRO_5002722624" description="Autotransporter domain-containing protein" evidence="2">
    <location>
        <begin position="25"/>
        <end position="1202"/>
    </location>
</feature>
<dbReference type="EMBL" id="CP000825">
    <property type="protein sequence ID" value="ABV50051.1"/>
    <property type="molecule type" value="Genomic_DNA"/>
</dbReference>
<sequence>MKKQNLYKYLFLISLFYPLNSAKADDSNCYSNQYVGTVGAFGTVCANMLIVDRDLLDEGIANGAVGSDFQITKNGITYNFGDTGNKIFTGQIKNFSSLFKDQTNFNADIGYWNTSRATTMSRMFMNASSFNQDISNWELNNVTNINGMFQDSLVFNQDISSWNISKVTRLNSTFRGAAAFNQNLNSWDVSNVTRLDRTFLKAINFNSDLNSWDVSKVVSMHRTFAGAKTFNGNISSWNTESLRSLRRTFDGARAFNKDISNWDVAEVTNFTRTFKNAKDFDQNLTSWNVEHYAQTPILFAPILSSNKQPCWGFNGCPSGPNLTSTNPSDNSFGVNTSLNLTLTFDKDIKASETSGNITLHKSDDTLVKQYSNDSLNISGKVITLPAELIANTDYYLLIEPKIIESSNGISYKGITDKTELNFSTYSNDSVAPVITSQSPEDNATDVSTSDPTVEIIFSENVVRGSGNISLYNYSTDALIRSFNMSNTTDISVSGNEMSISLRDSDGSVLINDGTQYYILISTGAVVDEAASPNSFAGIDSKNTYNFTTKSASCGSISGVVRYKNGDPVNGSTVKLYKDDSLITTTTTNSVGNYNFFPNSAGTFKVEFIKLAGKRGKGKVDLTDGPVSSGRFIKNIQISSSCEEISDIDGLLIDPAGVIYESSTRQPVSGVTVKLLYEGSLVNNDWLDDSGGNNVHETGSDGKYNFVLKGDVAQSGNYSITVDPPKGYGFESTKIISENGIFTPDLGGGAQTIQIQEDAPDSGELTTYHLNFNFTFTGVSSTTSNGVINNHIPIDSKGDPTLKPDVLGLAEAWTDASIRFSKAGLDAVNRRLEWLARNKRSDKKSFQGINFSFSNPTLEKVFNGSGKKFKDIESKDFENWARANWNDERLKNESDQIIDDLRNSSVEIAFAELREKTFDPDLNPKGGKLFGNWFLWTDGEIVVGDYKKNSTSSNQKSDALNLTFGADKKLKNNSLLGFAFTYGNDHIKIGSQGSKLNSDNYSVSIYSSQKFKSFLPTDFQLGIGKMDFYTTRFEDSIAHKGQRDANLIFGSLSFRPDPIYKGNITFNPYARIEASHISLKPFSESGSHLALTFKEQTVNHRILALGSDLFSEFEIKEWKIKPFAKIEYNFDFTDDSIVDLHYVDDSTTNYRFSILNSSDNFLSNTIGLQMSRKNRFGAVLSYKNEQGDSKNSDSYQFQINWNF</sequence>
<accession>A8G370</accession>
<dbReference type="AlphaFoldDB" id="A8G370"/>
<gene>
    <name evidence="4" type="ordered locus">P9215_04351</name>
</gene>
<dbReference type="InterPro" id="IPR032812">
    <property type="entry name" value="SbsA_Ig"/>
</dbReference>
<evidence type="ECO:0000256" key="2">
    <source>
        <dbReference type="SAM" id="SignalP"/>
    </source>
</evidence>
<dbReference type="InterPro" id="IPR036709">
    <property type="entry name" value="Autotransporte_beta_dom_sf"/>
</dbReference>
<reference evidence="4 5" key="1">
    <citation type="journal article" date="2007" name="PLoS Genet.">
        <title>Patterns and implications of gene gain and loss in the evolution of Prochlorococcus.</title>
        <authorList>
            <person name="Kettler G.C."/>
            <person name="Martiny A.C."/>
            <person name="Huang K."/>
            <person name="Zucker J."/>
            <person name="Coleman M.L."/>
            <person name="Rodrigue S."/>
            <person name="Chen F."/>
            <person name="Lapidus A."/>
            <person name="Ferriera S."/>
            <person name="Johnson J."/>
            <person name="Steglich C."/>
            <person name="Church G.M."/>
            <person name="Richardson P."/>
            <person name="Chisholm S.W."/>
        </authorList>
    </citation>
    <scope>NUCLEOTIDE SEQUENCE [LARGE SCALE GENOMIC DNA]</scope>
    <source>
        <strain evidence="4 5">MIT 9215</strain>
    </source>
</reference>
<evidence type="ECO:0000313" key="5">
    <source>
        <dbReference type="Proteomes" id="UP000002014"/>
    </source>
</evidence>
<dbReference type="eggNOG" id="COG4932">
    <property type="taxonomic scope" value="Bacteria"/>
</dbReference>
<dbReference type="Pfam" id="PF03382">
    <property type="entry name" value="DUF285"/>
    <property type="match status" value="1"/>
</dbReference>
<dbReference type="KEGG" id="pmh:P9215_04351"/>
<dbReference type="InterPro" id="IPR005546">
    <property type="entry name" value="Autotransporte_beta"/>
</dbReference>
<dbReference type="Gene3D" id="2.60.40.10">
    <property type="entry name" value="Immunoglobulins"/>
    <property type="match status" value="2"/>
</dbReference>
<feature type="signal peptide" evidence="2">
    <location>
        <begin position="1"/>
        <end position="24"/>
    </location>
</feature>
<dbReference type="InterPro" id="IPR011889">
    <property type="entry name" value="Liste_lipo_26"/>
</dbReference>
<dbReference type="PROSITE" id="PS51208">
    <property type="entry name" value="AUTOTRANSPORTER"/>
    <property type="match status" value="1"/>
</dbReference>
<dbReference type="STRING" id="93060.P9215_04351"/>
<dbReference type="eggNOG" id="COG4625">
    <property type="taxonomic scope" value="Bacteria"/>
</dbReference>
<dbReference type="InterPro" id="IPR013783">
    <property type="entry name" value="Ig-like_fold"/>
</dbReference>
<dbReference type="SMART" id="SM00869">
    <property type="entry name" value="Autotransporter"/>
    <property type="match status" value="1"/>
</dbReference>
<dbReference type="HOGENOM" id="CLU_270617_0_0_3"/>
<name>A8G370_PROM2</name>
<dbReference type="Gene3D" id="2.40.128.130">
    <property type="entry name" value="Autotransporter beta-domain"/>
    <property type="match status" value="1"/>
</dbReference>
<dbReference type="SUPFAM" id="SSF49478">
    <property type="entry name" value="Cna protein B-type domain"/>
    <property type="match status" value="1"/>
</dbReference>
<organism evidence="4 5">
    <name type="scientific">Prochlorococcus marinus (strain MIT 9215)</name>
    <dbReference type="NCBI Taxonomy" id="93060"/>
    <lineage>
        <taxon>Bacteria</taxon>
        <taxon>Bacillati</taxon>
        <taxon>Cyanobacteriota</taxon>
        <taxon>Cyanophyceae</taxon>
        <taxon>Synechococcales</taxon>
        <taxon>Prochlorococcaceae</taxon>
        <taxon>Prochlorococcus</taxon>
    </lineage>
</organism>
<evidence type="ECO:0000313" key="4">
    <source>
        <dbReference type="EMBL" id="ABV50051.1"/>
    </source>
</evidence>
<dbReference type="Proteomes" id="UP000002014">
    <property type="component" value="Chromosome"/>
</dbReference>